<comment type="caution">
    <text evidence="2">The sequence shown here is derived from an EMBL/GenBank/DDBJ whole genome shotgun (WGS) entry which is preliminary data.</text>
</comment>
<feature type="signal peptide" evidence="1">
    <location>
        <begin position="1"/>
        <end position="22"/>
    </location>
</feature>
<evidence type="ECO:0000313" key="3">
    <source>
        <dbReference type="Proteomes" id="UP000229433"/>
    </source>
</evidence>
<evidence type="ECO:0000313" key="2">
    <source>
        <dbReference type="EMBL" id="PHQ29465.1"/>
    </source>
</evidence>
<protein>
    <submittedName>
        <fullName evidence="2">Uncharacterized protein</fullName>
    </submittedName>
</protein>
<proteinExistence type="predicted"/>
<reference evidence="2 3" key="1">
    <citation type="submission" date="2017-08" db="EMBL/GenBank/DDBJ databases">
        <title>The whole genome shortgun sequences of strain Leeuwenhoekiella nanhaiensis G18 from the South China Sea.</title>
        <authorList>
            <person name="Liu Q."/>
        </authorList>
    </citation>
    <scope>NUCLEOTIDE SEQUENCE [LARGE SCALE GENOMIC DNA]</scope>
    <source>
        <strain evidence="2 3">G18</strain>
    </source>
</reference>
<gene>
    <name evidence="2" type="ORF">CJ305_09090</name>
</gene>
<dbReference type="Proteomes" id="UP000229433">
    <property type="component" value="Unassembled WGS sequence"/>
</dbReference>
<dbReference type="EMBL" id="NQXA01000004">
    <property type="protein sequence ID" value="PHQ29465.1"/>
    <property type="molecule type" value="Genomic_DNA"/>
</dbReference>
<organism evidence="2 3">
    <name type="scientific">Leeuwenhoekiella nanhaiensis</name>
    <dbReference type="NCBI Taxonomy" id="1655491"/>
    <lineage>
        <taxon>Bacteria</taxon>
        <taxon>Pseudomonadati</taxon>
        <taxon>Bacteroidota</taxon>
        <taxon>Flavobacteriia</taxon>
        <taxon>Flavobacteriales</taxon>
        <taxon>Flavobacteriaceae</taxon>
        <taxon>Leeuwenhoekiella</taxon>
    </lineage>
</organism>
<keyword evidence="3" id="KW-1185">Reference proteome</keyword>
<name>A0A2G1VRU1_9FLAO</name>
<sequence length="251" mass="28994">MKIMKKFIYLSLISLITSGLYAQYAGQPNVTNSYANGNVQALVNQASGGIKGQNERLAEMTGIDEFSGSPYATNEFKPTAIYYEAEKVGEVYYRYNAHNEEIEIKQTLLPEEEFSALSKDKSVYIIADTYKLSFKTFTDKSNNTLNGYLYTLLEGEKYDLFKRINVKFTPGQKAENTFVKAKPNRFSQFTEYYIQEKGVNRIDEIPLRNKKFTRMLSKKDREKVDTYLKNQDLNIKNEEDLIQAIEMLNNQ</sequence>
<feature type="chain" id="PRO_5013726821" evidence="1">
    <location>
        <begin position="23"/>
        <end position="251"/>
    </location>
</feature>
<evidence type="ECO:0000256" key="1">
    <source>
        <dbReference type="SAM" id="SignalP"/>
    </source>
</evidence>
<keyword evidence="1" id="KW-0732">Signal</keyword>
<accession>A0A2G1VRU1</accession>
<dbReference type="AlphaFoldDB" id="A0A2G1VRU1"/>